<reference evidence="2 3" key="1">
    <citation type="journal article" date="2011" name="Int. J. Syst. Evol. Microbiol.">
        <title>Zhongshania antarctica gen. nov., sp. nov. and Zhongshania guokunii sp. nov., gammaproteobacteria respectively isolated from coastal attached (fast) ice and surface seawater of the Antarctic.</title>
        <authorList>
            <person name="Li H.J."/>
            <person name="Zhang X.Y."/>
            <person name="Chen C.X."/>
            <person name="Zhang Y.J."/>
            <person name="Gao Z.M."/>
            <person name="Yu Y."/>
            <person name="Chen X.L."/>
            <person name="Chen B."/>
            <person name="Zhang Y.Z."/>
        </authorList>
    </citation>
    <scope>NUCLEOTIDE SEQUENCE [LARGE SCALE GENOMIC DNA]</scope>
    <source>
        <strain evidence="2 3">ZS6-22T</strain>
    </source>
</reference>
<dbReference type="EMBL" id="JBFRYA010000002">
    <property type="protein sequence ID" value="MEX1667805.1"/>
    <property type="molecule type" value="Genomic_DNA"/>
</dbReference>
<dbReference type="Proteomes" id="UP001557485">
    <property type="component" value="Unassembled WGS sequence"/>
</dbReference>
<dbReference type="InterPro" id="IPR013783">
    <property type="entry name" value="Ig-like_fold"/>
</dbReference>
<evidence type="ECO:0000313" key="2">
    <source>
        <dbReference type="EMBL" id="MEX1667805.1"/>
    </source>
</evidence>
<dbReference type="InterPro" id="IPR049826">
    <property type="entry name" value="Ig-like_ice"/>
</dbReference>
<organism evidence="2 3">
    <name type="scientific">Zhongshania guokunii</name>
    <dbReference type="NCBI Taxonomy" id="641783"/>
    <lineage>
        <taxon>Bacteria</taxon>
        <taxon>Pseudomonadati</taxon>
        <taxon>Pseudomonadota</taxon>
        <taxon>Gammaproteobacteria</taxon>
        <taxon>Cellvibrionales</taxon>
        <taxon>Spongiibacteraceae</taxon>
        <taxon>Zhongshania</taxon>
    </lineage>
</organism>
<dbReference type="RefSeq" id="WP_368380115.1">
    <property type="nucleotide sequence ID" value="NZ_JBFRYA010000002.1"/>
</dbReference>
<evidence type="ECO:0000256" key="1">
    <source>
        <dbReference type="SAM" id="MobiDB-lite"/>
    </source>
</evidence>
<dbReference type="NCBIfam" id="NF033510">
    <property type="entry name" value="Ca_tandemer"/>
    <property type="match status" value="48"/>
</dbReference>
<evidence type="ECO:0000313" key="3">
    <source>
        <dbReference type="Proteomes" id="UP001557485"/>
    </source>
</evidence>
<name>A0ABV3U2U0_9GAMM</name>
<dbReference type="NCBIfam" id="NF012196">
    <property type="entry name" value="Ig_like_ice"/>
    <property type="match status" value="47"/>
</dbReference>
<feature type="non-terminal residue" evidence="2">
    <location>
        <position position="5084"/>
    </location>
</feature>
<feature type="region of interest" description="Disordered" evidence="1">
    <location>
        <begin position="132"/>
        <end position="168"/>
    </location>
</feature>
<keyword evidence="3" id="KW-1185">Reference proteome</keyword>
<protein>
    <submittedName>
        <fullName evidence="2">Ig-like domain-containing protein</fullName>
    </submittedName>
</protein>
<proteinExistence type="predicted"/>
<gene>
    <name evidence="2" type="ORF">AB4876_02725</name>
</gene>
<dbReference type="Gene3D" id="2.60.40.10">
    <property type="entry name" value="Immunoglobulins"/>
    <property type="match status" value="48"/>
</dbReference>
<sequence>MAAKQIGFIAEIVGSATVRSAEGIVRVVNVGDGLREGDLLMTGLNSTVLVTFYDGHQLQVEADARILMDETLAYDGEGYGDLDVDQIAALQQAILDGLDLSELEPTAAGVQDVGVGDGLGASSEFQRDGREGIVDTRLTPISGDSDTDELDFQGLGGSSRNSSQSDQAKTSISLNEVAVDGVVNAAELGSALVISGAISGEFAEDRSITINIGGKDYDAIINADDSSFSVTVPAADVSELTGGTVTATLISTDDAGNSLVVDTSRPFTVDKSSAASISVDNITADDIVNAVEAGGNVDVSGSVGLDAGPGDTVSMTINGRAYSGVVQAGNTYSIPVAGSDLVADTRFEATVTGADSAGNPFTATTISTHTVDTSSTATITVDNITADDIVNAAEAGGNVNVTGSVGPDAGPGDTVSLTVNGTEYSGVVQADNTYSIPVAGSDLAADASFETTVTGTDEAGNPFTIIATSTHTVDTESAATIAVDSVTADDIVNAAEAGGTINVTGLVGGDAKVGDTVSFTINGTTYTGVVQTDNTFSVAVAGSDLAAQTNFVATVTGSDSAGNPFTATTLASYTVDTTATATVTVDSITADDVVSAAEAGGIVNVTGSVGGDASVGDTVSFTVNGTAYTGTVQTGNVFSVAVAGSDLAADTSFDVTVVGTDDIGNSFIATTTSTYTVDTEAAAAVTVDSITADDVINAVEAGGTVNVTGSVGGDATVGAAVSVTINGTVYSGTVQAGNIFSIAVAGSDLAADTSVDVTVAGSDSAGNPYTATSTSIYTVDTDAAAAITVDSITADDVINAAEAGSTINVTGSVGGDAAEGATVSFTINGRAYTGTVQAGNTFSVAVAGADLAAGSSFDATVTGSDSAGNPFTATTTSTYTVDTTATASITVDSITPDDVLSAAEAGGTINVTGSVGGDAAVGATVSFAINGTVYTGTVQAGNTFSVAVAGSDLAAATSFDATVTGSDSAGNLFTATTTSSYTVDTTATATVIVDSITADDVISAAEAGGTINVTGSVGGDATVGSTVSFTINGTVYSGTVQAGNVFSVAVAGSDLAADTSFDVTVTGSDGAGNPFTATTTSSYTVDTTAAASIIVDSITPDDVVSAAEAGGNVIVTGSVGGDATAGATVNFTINGSDYSATVQPGNTFSVAVAGSDLVADTSFVVSVTGSDGAGNPFTASTTSTHIVDTSAAASVALNTIATDDIVNAVESASDLVITGLVSGDAAAGDTVMVSVGGKDYLATVNADNASFAVAIPAADVAALTGGNVTATLSGTDDAGNSFTASSSRPFTVDTTTTASISVDNITSDDVVSAAEAATNINVTGSVSGDATVGDTVSFTVNGTDYSGVVQADNTFSIPVAGADLAADTSFELTVTGSDSAGNSFTATAASTHTVDSSAAATITVNSITADDIVSAAEVGASINVTGAVSGDAAVGDTVSFTVNGNDYSGTVQADNTYSIAVSGVDLAADTSFDIVVTGSDNASNPFTASITSTHTVDTTAAATIAVDNITSDDVLNAAEAGGNINVTGSVGGDAAEGDTVTVTINGNSYSATVQADNSFGIVVAGADLAADTSFDATVVGNDAAGNPFTATTTSNYIVDTTAAANIIVDSITADNVVNAAEAGTTVNVTGSVGGDATVGDTVSFTINGTNYSGIVQAGNTFGVAVAGSDLAADTSFEATVIGTDNAGNPFTASTTSTFTVDTAAAGTITVDSITADDVVSAAEAGGTINVTGSVGGDAAVGDTVSFTINGTAYSGTVQAGNTYSVAVAGADLAAATSFDATVAGTDTAGNPFTATTISTYTVDTTAAVSVTVDSITADDIVSAAEAGGTINVTGSVGGDAAIGDIVSFTINGTDYSGTVQAGNTFSIAVAGSDLAAQTAFDATVVGTDNAGNPFTATTTSTYTVDTAAAASITVNSITADDIISAAEAGGAISVTGSVGGDAAVGDTVSFTINGTAYSGTVQAGNIFNITVAGSDLAADTSFDATVVGLDNAGNPFTATTTSTHTVDTAAAATITVDSITADDVVNAVEAGGTIDVTGSVGGDAAVGDTISFTINGTNYSGTVQAGNTFSIAVAGSDLAADTAFDATVAGTDNAGNPFTATTTSTYTVDTSAAATITVDSITADDVVNAVEAGGAINVTGSVGGDAAAGDTVSITVNGTDYSGTVQAGNTYSIAVAGADLAADNSFDAIVTGTDSAGNPFTASTTSTHGIDTASSATIVVDNITADDVVNAAEAGGAIDVTGSVGGDAAIGDIVNFTVNGTDYSGTVQAGNTFSIAVAGSDLAADTSFDVTVAGTDSAGNPFTASTTSTHAVDTSAAATIAVDSITADDVVSAAEAGGTIDVTGSVAGDAAVGDTVSLTINGNDYSGIVQADNTFSIAVAGADLAADTSFDATVTGTDGAGNPFTATTTSIHSVDTSAAATINVDSITPDDVLNAAEAGGTVNVTGSVGGDAAVGDTVSFTINGTNYSGTVQAGNTFSVAVAGADLAAGTSFDATVVGADNAGNPFTATTTSTYLVDTTAAATITVDDITADDVVNAAESGATINVTGSVGGDAAVGDTVSFTVNGTVYTGTVQAGNTYSVAVAGSDLAADTSFDVTVTGTDSAGNPFTASTTSTHAVDTSAAATIAVDSITADDVVNAAEAGGTIDVTGVVTGDAAADDTVSVTINGNTYSGTVQADNSFTIAVAGADLAADTSLEATVTGTDDAGNSFTATTTSTHTVDTASTASISVDDITADDVVNAAEAGATINVTGSVGGDATVGDTVSFTVNGTNYSGTVLAGNTYSIAVSGADLAADNSFDVTVTGSDNAGNPFTAITTSSHAVDTTAAATISVDSITADDVINAAEAGATINITGSVSGDAAPGDAVSFTVNGTDYSGTVLADNSFSIAVSGVDLAADTSFDATVTGTDGAGNPFTASTTSTHSVDITSSAAIVVDSITADDVVNAAEAGGIINVTGSVSGDATVGDTVSFSINGTDYSGTVQAGSVFSIAVAGTDLAADTSFDATVVGTDNAGNPFTATTTSTHISDASAAATITVDSITADDVLSAAEAGGTINVTGSVGGDAAPGDSVSFTVNGTDYSGIVQAGNTYSIAVAGSDLAADTSFDVSVSGSDGSGNPFTATSTSTHTVDATATATIIVDSITPDDVVNAAEAGATIHVTGSVGGDATVGDTVSFTVNGTDYSGTVQAGNTYSIAVAGSDLLADTSFDATVVGTDNAGNPFTASTTSTHSVDISSAASVALDAIATDDIINAVEAGADLTISGTVGGDAVSGDSVVVSIGGNDYAATVNADNITFSVTVPATDVAALTAGNVTATLTGSDDAGNPFTATSSRPFTVDTAATATISVDNITADDVVSAAEAGGTINVTGSVGGDAGIGDTVSFTINGTDYSGAVQAGNTFSIAVAGSDLAADTSFDASVAGSDDAGNPFTATTTSTHTVDNVAGATIVVDDITADDVLNAAEAGATINVTGTVGGDAAPGDTVSFTINGTPYSGTVLAGNTYSIAVDGADLAADTSFDATVTGTDAAGNPFTATTTSTHTVDTSAAATITVNDITADDVVNAAEAGTSINVTGTVGGDAAPGDTVSFTINGTPYSGIVLAGNTYSIAVNGADLAADTSFDATVTGTDAAGNSFTATTTSNYTVDTTAAATIIVDSITADDVVNAAEAGGTINVTGSVGGDAAPGDTVSFTINGGDYSGIVQPGNTYSIAVAGSDLAADTSFDATVVGTDNAGNPFTASTTSTHIFDATAAATITVDSITADDVVSAAEAGGTINVTGSVGGDAAPGDTVSFTVNGNDYSGIVQSGNTYSIAVAGADLAADTSFDASVTGSDDAGNPFTATTTSTHISDVTASATIAVDSITADDVVSAAEAGSTINVTGSVGGDAAPGDAVSFTINGTNYSGTVQAGNTFSIAVAGTDLAADTSFDATVTGADNAGNPFTASSTSTHSVDTSAAATIALAAIAADDIINAAEAGTDLIISGTVGGDAASGDSVIVSIGGKDYAATVNADNTSFSVTVPAADVAALSAGSATAVVTGSDDAGNSFTANDSRPFTVDTIATATITVDNITADDVVNAVEAGGSIDVTGTVGGDAAVGDTVSFTINGTPYSGTVQAGNTFTIAVAGADLAADTSFAATVTGSDAAGNAFTATTTSTHTVDAAATATITVNDITPDDVVNAAEAGTSIDVTGTVGGDAAPGDTVSFTINGTPYSGTVLAGNTYSIAVAGSDLAADTSFDVSVTGTDAAGNPFTATTSSSHTVDTSAAATVTVDNITSDDVVNAAEAGANINVTGTVGGDASAGDTVSFTVNGTPYSGIVLAGNTYSIAVAGADLAADTSFDVTVTGTDGAGNPFTATATSTHTVDTASAATITVDSITADDVVNAVEAGTTINITGSVGGDAAPGDTVSFTINGTRYSGTVLAGNTFSIPVAGSDLAAQTSFDATVAGSDAAGNSFIATTTSTHSVDTSAAATISVDAITPDDIVNAAEAGTTINVTGSVGGDAAPGDTVSFTINGTPYSGTVLAGNTYSIAVDGADLAADTSFDATVTGTDAAGNPFTAITTSTHTVDTAASATIAVNDITADDIVNAAEAGTSINVTGTVGGDAAPGDIVSFTINGTPYSGTVLAGNTYSIAVDGADLAADTSFAATVTGTDAAGNPFTATTTSTHTVDTTASATITVNDITPDDIVNAAEAGTSINVTGTVGGDATVGDTVSFTINGTPYSGTVLAGNTYSIAVDGADLAADTSFDATVAGTDAAGNPFTATTTSTHTVDTSATATITVNDITPDDIVNAAEAGSTIDVTGTVGGDAAPGDTVSFTINGTSYSGTVLAGNTYSIAVDGADLAANTSFDATVTGTDEAGNPFTATTTSTHTVDTMASATITVNDITPDDIVNAAEAGGTIDVTGTVGGDAAPGDTVSFTINGTPYSGTVLAGNTYSIAVAGSDLAAQTSFDATVTGTDAAGNPFTATTTSTHTVDTSAAATITVNDITPDDIVNAAEAGTSINVTGSVGGDAAPGDTVSFTINGTPYSGTVLAGNTYSIAVDGADLAADTSFDATVTGTDATGNPFTATTTSTHTVDTTASATITVND</sequence>
<comment type="caution">
    <text evidence="2">The sequence shown here is derived from an EMBL/GenBank/DDBJ whole genome shotgun (WGS) entry which is preliminary data.</text>
</comment>
<accession>A0ABV3U2U0</accession>
<feature type="compositionally biased region" description="Polar residues" evidence="1">
    <location>
        <begin position="158"/>
        <end position="168"/>
    </location>
</feature>